<evidence type="ECO:0000259" key="7">
    <source>
        <dbReference type="Pfam" id="PF00361"/>
    </source>
</evidence>
<comment type="similarity">
    <text evidence="5">Belongs to the complex I subunit 2 family.</text>
</comment>
<evidence type="ECO:0000256" key="5">
    <source>
        <dbReference type="HAMAP-Rule" id="MF_00445"/>
    </source>
</evidence>
<dbReference type="GO" id="GO:0012505">
    <property type="term" value="C:endomembrane system"/>
    <property type="evidence" value="ECO:0007669"/>
    <property type="project" value="UniProtKB-SubCell"/>
</dbReference>
<keyword evidence="5" id="KW-0520">NAD</keyword>
<dbReference type="InterPro" id="IPR010096">
    <property type="entry name" value="NADH-Q_OxRdtase_suN/2"/>
</dbReference>
<reference evidence="8 9" key="1">
    <citation type="submission" date="2019-12" db="EMBL/GenBank/DDBJ databases">
        <authorList>
            <person name="Kun Z."/>
        </authorList>
    </citation>
    <scope>NUCLEOTIDE SEQUENCE [LARGE SCALE GENOMIC DNA]</scope>
    <source>
        <strain evidence="8 9">YIM 123512</strain>
    </source>
</reference>
<feature type="transmembrane region" description="Helical" evidence="5">
    <location>
        <begin position="378"/>
        <end position="398"/>
    </location>
</feature>
<dbReference type="Proteomes" id="UP000473325">
    <property type="component" value="Unassembled WGS sequence"/>
</dbReference>
<dbReference type="GO" id="GO:0005886">
    <property type="term" value="C:plasma membrane"/>
    <property type="evidence" value="ECO:0007669"/>
    <property type="project" value="UniProtKB-SubCell"/>
</dbReference>
<dbReference type="InterPro" id="IPR001750">
    <property type="entry name" value="ND/Mrp_TM"/>
</dbReference>
<protein>
    <recommendedName>
        <fullName evidence="5">NADH-quinone oxidoreductase subunit N</fullName>
        <ecNumber evidence="5">7.1.1.-</ecNumber>
    </recommendedName>
    <alternativeName>
        <fullName evidence="5">NADH dehydrogenase I subunit N</fullName>
    </alternativeName>
    <alternativeName>
        <fullName evidence="5">NDH-1 subunit N</fullName>
    </alternativeName>
</protein>
<proteinExistence type="inferred from homology"/>
<dbReference type="GO" id="GO:0050136">
    <property type="term" value="F:NADH dehydrogenase (quinone) (non-electrogenic) activity"/>
    <property type="evidence" value="ECO:0007669"/>
    <property type="project" value="UniProtKB-UniRule"/>
</dbReference>
<evidence type="ECO:0000256" key="3">
    <source>
        <dbReference type="ARBA" id="ARBA00022989"/>
    </source>
</evidence>
<feature type="transmembrane region" description="Helical" evidence="5">
    <location>
        <begin position="171"/>
        <end position="189"/>
    </location>
</feature>
<accession>A0A6L7EZU0</accession>
<dbReference type="RefSeq" id="WP_160878113.1">
    <property type="nucleotide sequence ID" value="NZ_WUEK01000006.1"/>
</dbReference>
<keyword evidence="9" id="KW-1185">Reference proteome</keyword>
<keyword evidence="2 5" id="KW-0812">Transmembrane</keyword>
<dbReference type="EMBL" id="WUEK01000006">
    <property type="protein sequence ID" value="MXG90185.1"/>
    <property type="molecule type" value="Genomic_DNA"/>
</dbReference>
<name>A0A6L7EZU0_9ACTN</name>
<dbReference type="NCBIfam" id="TIGR01770">
    <property type="entry name" value="NDH_I_N"/>
    <property type="match status" value="1"/>
</dbReference>
<gene>
    <name evidence="5 8" type="primary">nuoN</name>
    <name evidence="8" type="ORF">GRQ65_11545</name>
</gene>
<evidence type="ECO:0000256" key="1">
    <source>
        <dbReference type="ARBA" id="ARBA00004127"/>
    </source>
</evidence>
<feature type="transmembrane region" description="Helical" evidence="5">
    <location>
        <begin position="419"/>
        <end position="442"/>
    </location>
</feature>
<dbReference type="EC" id="7.1.1.-" evidence="5"/>
<dbReference type="HAMAP" id="MF_00445">
    <property type="entry name" value="NDH1_NuoN_1"/>
    <property type="match status" value="1"/>
</dbReference>
<feature type="transmembrane region" description="Helical" evidence="5">
    <location>
        <begin position="282"/>
        <end position="303"/>
    </location>
</feature>
<feature type="transmembrane region" description="Helical" evidence="5">
    <location>
        <begin position="148"/>
        <end position="165"/>
    </location>
</feature>
<feature type="transmembrane region" description="Helical" evidence="5">
    <location>
        <begin position="12"/>
        <end position="32"/>
    </location>
</feature>
<dbReference type="GO" id="GO:0008137">
    <property type="term" value="F:NADH dehydrogenase (ubiquinone) activity"/>
    <property type="evidence" value="ECO:0007669"/>
    <property type="project" value="InterPro"/>
</dbReference>
<comment type="function">
    <text evidence="5">NDH-1 shuttles electrons from NADH, via FMN and iron-sulfur (Fe-S) centers, to quinones in the respiratory chain. The immediate electron acceptor for the enzyme in this species is believed to be a menaquinone. Couples the redox reaction to proton translocation (for every two electrons transferred, four hydrogen ions are translocated across the cytoplasmic membrane), and thus conserves the redox energy in a proton gradient.</text>
</comment>
<comment type="subunit">
    <text evidence="5">NDH-1 is composed of 14 different subunits. Subunits NuoA, H, J, K, L, M, N constitute the membrane sector of the complex.</text>
</comment>
<dbReference type="GO" id="GO:0042773">
    <property type="term" value="P:ATP synthesis coupled electron transport"/>
    <property type="evidence" value="ECO:0007669"/>
    <property type="project" value="InterPro"/>
</dbReference>
<keyword evidence="5" id="KW-1278">Translocase</keyword>
<keyword evidence="5" id="KW-1003">Cell membrane</keyword>
<feature type="transmembrane region" description="Helical" evidence="5">
    <location>
        <begin position="245"/>
        <end position="270"/>
    </location>
</feature>
<keyword evidence="3 5" id="KW-1133">Transmembrane helix</keyword>
<sequence length="555" mass="58522">MEFTKPTIEYATLWPLLVVFGVAVVGVLFEAFLPRERRFVAQSVLAVLGLLVALGGTAYVWTQLDEIRVDGQGVVARGELAAGQTLAVDGPTIFLWGLVLLFSIAGVLLFAERRLEGGVSTFAGQAAALPGSEAEREASTRGLHHTEVYPLLMFAVGGMMLFPTANDLLTMFVALEVLSLPLYLMCGLARRRRLLSQEAALKYFLLGAFSSGFFLYGAALVFGYAGSMQFADISEAVRNGTGNNALLLIGMGLLAVGLLFKVGAVPFQAWTPDVYQGAPTAVTAFMAACTKIAAFGALLRLFYVAFGAERWDWQPMLWVIAILTMLAGAILAAVQTDVKRMLAYSSVAHTGFLLVGVLGVRSAGAVGTDEITALQSVLFYLATYAPATVGTFAIVTLVRDAGGEATAFSKWAGLGQRSPLVAGAFGFLLLSMAGIPLTGGFVGKWSVFTVAMAAGAWPVVLVAIVASIISVFFYVRVILLMFFSDDDTSEVTDAETGWGAGTVTATLERVETAAVTKPSLLTSGTIAVCVLLVVLLGLVPGPILDLAGDAGQFIR</sequence>
<evidence type="ECO:0000256" key="6">
    <source>
        <dbReference type="RuleBase" id="RU000320"/>
    </source>
</evidence>
<comment type="caution">
    <text evidence="8">The sequence shown here is derived from an EMBL/GenBank/DDBJ whole genome shotgun (WGS) entry which is preliminary data.</text>
</comment>
<evidence type="ECO:0000256" key="2">
    <source>
        <dbReference type="ARBA" id="ARBA00022692"/>
    </source>
</evidence>
<dbReference type="PANTHER" id="PTHR22773">
    <property type="entry name" value="NADH DEHYDROGENASE"/>
    <property type="match status" value="1"/>
</dbReference>
<keyword evidence="5" id="KW-0813">Transport</keyword>
<feature type="transmembrane region" description="Helical" evidence="5">
    <location>
        <begin position="315"/>
        <end position="334"/>
    </location>
</feature>
<dbReference type="NCBIfam" id="NF004441">
    <property type="entry name" value="PRK05777.1-4"/>
    <property type="match status" value="1"/>
</dbReference>
<comment type="catalytic activity">
    <reaction evidence="5">
        <text>a quinone + NADH + 5 H(+)(in) = a quinol + NAD(+) + 4 H(+)(out)</text>
        <dbReference type="Rhea" id="RHEA:57888"/>
        <dbReference type="ChEBI" id="CHEBI:15378"/>
        <dbReference type="ChEBI" id="CHEBI:24646"/>
        <dbReference type="ChEBI" id="CHEBI:57540"/>
        <dbReference type="ChEBI" id="CHEBI:57945"/>
        <dbReference type="ChEBI" id="CHEBI:132124"/>
    </reaction>
</comment>
<evidence type="ECO:0000256" key="4">
    <source>
        <dbReference type="ARBA" id="ARBA00023136"/>
    </source>
</evidence>
<dbReference type="Pfam" id="PF00361">
    <property type="entry name" value="Proton_antipo_M"/>
    <property type="match status" value="1"/>
</dbReference>
<keyword evidence="8" id="KW-0560">Oxidoreductase</keyword>
<feature type="transmembrane region" description="Helical" evidence="5">
    <location>
        <begin position="454"/>
        <end position="475"/>
    </location>
</feature>
<evidence type="ECO:0000313" key="9">
    <source>
        <dbReference type="Proteomes" id="UP000473325"/>
    </source>
</evidence>
<feature type="domain" description="NADH:quinone oxidoreductase/Mrp antiporter transmembrane" evidence="7">
    <location>
        <begin position="165"/>
        <end position="470"/>
    </location>
</feature>
<keyword evidence="4 5" id="KW-0472">Membrane</keyword>
<feature type="transmembrane region" description="Helical" evidence="5">
    <location>
        <begin position="201"/>
        <end position="225"/>
    </location>
</feature>
<feature type="transmembrane region" description="Helical" evidence="5">
    <location>
        <begin position="93"/>
        <end position="111"/>
    </location>
</feature>
<feature type="transmembrane region" description="Helical" evidence="5">
    <location>
        <begin position="341"/>
        <end position="358"/>
    </location>
</feature>
<feature type="transmembrane region" description="Helical" evidence="5">
    <location>
        <begin position="519"/>
        <end position="539"/>
    </location>
</feature>
<feature type="transmembrane region" description="Helical" evidence="5">
    <location>
        <begin position="39"/>
        <end position="61"/>
    </location>
</feature>
<comment type="subcellular location">
    <subcellularLocation>
        <location evidence="5">Cell membrane</location>
        <topology evidence="5">Multi-pass membrane protein</topology>
    </subcellularLocation>
    <subcellularLocation>
        <location evidence="1">Endomembrane system</location>
        <topology evidence="1">Multi-pass membrane protein</topology>
    </subcellularLocation>
    <subcellularLocation>
        <location evidence="6">Membrane</location>
        <topology evidence="6">Multi-pass membrane protein</topology>
    </subcellularLocation>
</comment>
<dbReference type="AlphaFoldDB" id="A0A6L7EZU0"/>
<evidence type="ECO:0000313" key="8">
    <source>
        <dbReference type="EMBL" id="MXG90185.1"/>
    </source>
</evidence>
<dbReference type="GO" id="GO:0048038">
    <property type="term" value="F:quinone binding"/>
    <property type="evidence" value="ECO:0007669"/>
    <property type="project" value="UniProtKB-KW"/>
</dbReference>
<keyword evidence="5" id="KW-0874">Quinone</keyword>
<organism evidence="8 9">
    <name type="scientific">Nocardioides flavescens</name>
    <dbReference type="NCBI Taxonomy" id="2691959"/>
    <lineage>
        <taxon>Bacteria</taxon>
        <taxon>Bacillati</taxon>
        <taxon>Actinomycetota</taxon>
        <taxon>Actinomycetes</taxon>
        <taxon>Propionibacteriales</taxon>
        <taxon>Nocardioidaceae</taxon>
        <taxon>Nocardioides</taxon>
    </lineage>
</organism>